<dbReference type="Pfam" id="PF03863">
    <property type="entry name" value="Phage_mat-A"/>
    <property type="match status" value="1"/>
</dbReference>
<dbReference type="EMBL" id="MN033866">
    <property type="protein sequence ID" value="QDH88125.1"/>
    <property type="molecule type" value="Genomic_RNA"/>
</dbReference>
<comment type="subcellular location">
    <subcellularLocation>
        <location evidence="1">Virion</location>
    </subcellularLocation>
</comment>
<evidence type="ECO:0000256" key="4">
    <source>
        <dbReference type="ARBA" id="ARBA00022844"/>
    </source>
</evidence>
<organism evidence="8">
    <name type="scientific">Leviviridae sp</name>
    <dbReference type="NCBI Taxonomy" id="2027243"/>
    <lineage>
        <taxon>Viruses</taxon>
        <taxon>Riboviria</taxon>
        <taxon>Orthornavirae</taxon>
        <taxon>Lenarviricota</taxon>
        <taxon>Leviviricetes</taxon>
        <taxon>Norzivirales</taxon>
        <taxon>Fiersviridae</taxon>
    </lineage>
</organism>
<name>A0A514D3C9_9VIRU</name>
<evidence type="ECO:0000256" key="7">
    <source>
        <dbReference type="ARBA" id="ARBA00035110"/>
    </source>
</evidence>
<protein>
    <recommendedName>
        <fullName evidence="9">Maturation</fullName>
    </recommendedName>
</protein>
<comment type="similarity">
    <text evidence="7">Belongs to the Leviviricetes maturation protein family.</text>
</comment>
<evidence type="ECO:0000256" key="5">
    <source>
        <dbReference type="ARBA" id="ARBA00023104"/>
    </source>
</evidence>
<evidence type="ECO:0000256" key="3">
    <source>
        <dbReference type="ARBA" id="ARBA00022804"/>
    </source>
</evidence>
<sequence length="374" mass="41153">MVARYRDFGQVAPKGTAFWEFGGLHLGGDYPVTTASGSIADHHLGTTDNNPLHITKRSFSGGRINGRQPDSTQWNNYIADIFESFPGWDHARPSGSPDAIAAATMGAKRTNPSKPYIDLPSEIAQMHDIVDALRNVGINSLAKRGAGALLATDFGINPLLDDLKKILDVHKRVAKRVEVLKKVHGRGGYRKTVEVWRGSNRLTWNSTMQSNFGFYTALAGYTCTEVVRVHCRWLPSATFFPWDTNPHPDVETAWKVLQGNTIDMGTVWELIPWSWLIDWFGNVGDYLSATRNTVGASLASVTVMRHISSEWNFSTDPAYPQGTAYLSPALAKVEDKYRDISAVFPEASIPFIDQIDAGKIGIGGALTLLKSSPF</sequence>
<keyword evidence="4" id="KW-0946">Virion</keyword>
<dbReference type="GO" id="GO:0039666">
    <property type="term" value="P:virion attachment to host cell pilus"/>
    <property type="evidence" value="ECO:0007669"/>
    <property type="project" value="UniProtKB-KW"/>
</dbReference>
<proteinExistence type="inferred from homology"/>
<accession>A0A514D3C9</accession>
<reference evidence="8" key="1">
    <citation type="submission" date="2019-05" db="EMBL/GenBank/DDBJ databases">
        <title>Metatranscriptomic reconstruction reveals RNA viruses with the potential to shape carbon cycling in soil.</title>
        <authorList>
            <person name="Starr E.P."/>
            <person name="Nuccio E."/>
            <person name="Pett-Ridge J."/>
            <person name="Banfield J.F."/>
            <person name="Firestone M.K."/>
        </authorList>
    </citation>
    <scope>NUCLEOTIDE SEQUENCE</scope>
    <source>
        <strain evidence="8">H1_Bulk_Litter_6_scaffold_308</strain>
    </source>
</reference>
<keyword evidence="2" id="KW-0945">Host-virus interaction</keyword>
<evidence type="ECO:0008006" key="9">
    <source>
        <dbReference type="Google" id="ProtNLM"/>
    </source>
</evidence>
<keyword evidence="5" id="KW-1175">Viral attachment to host cell pilus</keyword>
<evidence type="ECO:0000256" key="1">
    <source>
        <dbReference type="ARBA" id="ARBA00004328"/>
    </source>
</evidence>
<keyword evidence="3" id="KW-1161">Viral attachment to host cell</keyword>
<evidence type="ECO:0000313" key="8">
    <source>
        <dbReference type="EMBL" id="QDH88125.1"/>
    </source>
</evidence>
<gene>
    <name evidence="8" type="ORF">H1BulkLitter6308_000001</name>
</gene>
<evidence type="ECO:0000256" key="2">
    <source>
        <dbReference type="ARBA" id="ARBA00022581"/>
    </source>
</evidence>
<dbReference type="GO" id="GO:0044423">
    <property type="term" value="C:virion component"/>
    <property type="evidence" value="ECO:0007669"/>
    <property type="project" value="UniProtKB-KW"/>
</dbReference>
<evidence type="ECO:0000256" key="6">
    <source>
        <dbReference type="ARBA" id="ARBA00023296"/>
    </source>
</evidence>
<dbReference type="InterPro" id="IPR005563">
    <property type="entry name" value="A_protein"/>
</dbReference>
<keyword evidence="6" id="KW-1160">Virus entry into host cell</keyword>